<sequence>MKFFNKFDLSKMKCTTEDEEIIFRLGGITQSMIYDVFYTLEILSDVDAQTLVEKSTHSFNFHSFFR</sequence>
<dbReference type="EMBL" id="OZ034818">
    <property type="protein sequence ID" value="CAL1390338.1"/>
    <property type="molecule type" value="Genomic_DNA"/>
</dbReference>
<reference evidence="1 2" key="1">
    <citation type="submission" date="2024-04" db="EMBL/GenBank/DDBJ databases">
        <authorList>
            <person name="Fracassetti M."/>
        </authorList>
    </citation>
    <scope>NUCLEOTIDE SEQUENCE [LARGE SCALE GENOMIC DNA]</scope>
</reference>
<protein>
    <submittedName>
        <fullName evidence="1">Uncharacterized protein</fullName>
    </submittedName>
</protein>
<organism evidence="1 2">
    <name type="scientific">Linum trigynum</name>
    <dbReference type="NCBI Taxonomy" id="586398"/>
    <lineage>
        <taxon>Eukaryota</taxon>
        <taxon>Viridiplantae</taxon>
        <taxon>Streptophyta</taxon>
        <taxon>Embryophyta</taxon>
        <taxon>Tracheophyta</taxon>
        <taxon>Spermatophyta</taxon>
        <taxon>Magnoliopsida</taxon>
        <taxon>eudicotyledons</taxon>
        <taxon>Gunneridae</taxon>
        <taxon>Pentapetalae</taxon>
        <taxon>rosids</taxon>
        <taxon>fabids</taxon>
        <taxon>Malpighiales</taxon>
        <taxon>Linaceae</taxon>
        <taxon>Linum</taxon>
    </lineage>
</organism>
<dbReference type="Proteomes" id="UP001497516">
    <property type="component" value="Chromosome 5"/>
</dbReference>
<evidence type="ECO:0000313" key="2">
    <source>
        <dbReference type="Proteomes" id="UP001497516"/>
    </source>
</evidence>
<accession>A0AAV2EXI0</accession>
<dbReference type="AlphaFoldDB" id="A0AAV2EXI0"/>
<gene>
    <name evidence="1" type="ORF">LTRI10_LOCUS31132</name>
</gene>
<name>A0AAV2EXI0_9ROSI</name>
<evidence type="ECO:0000313" key="1">
    <source>
        <dbReference type="EMBL" id="CAL1390338.1"/>
    </source>
</evidence>
<keyword evidence="2" id="KW-1185">Reference proteome</keyword>
<proteinExistence type="predicted"/>